<dbReference type="SUPFAM" id="SSF53649">
    <property type="entry name" value="Alkaline phosphatase-like"/>
    <property type="match status" value="1"/>
</dbReference>
<feature type="binding site" evidence="9">
    <location>
        <position position="456"/>
    </location>
    <ligand>
        <name>Zn(2+)</name>
        <dbReference type="ChEBI" id="CHEBI:29105"/>
        <label>2</label>
    </ligand>
</feature>
<sequence length="582" mass="65705">MDNRLDPAETERLLGFGPERRKTRKELCFICFAALIIVCIVIGSISVWASLSYVDSGKRNVILMISDGFGPTSETFARNYKQYVNKLEYNYVTPLDEILVGSSRTRSFDSLITDSAAGATAFSCGIKTYNGAIGVNPKKEPCGNILESAKYLGLATGLVVTSRITDATPASFSAHVIHRNMESDIAVQQIGDNPLGRQVDLIIGGGRCFFLPNHTAGSCRIDERDLVVESKKRGFKFFSTRKEFDDLEPGKNNLPLLGLFTLDDMSYEIDRDPAQEPSLKEMSEKALKLLESATANSDKGFFLMIEGSKIDVAAHINDPATHVHEILAYHDTISFVKKYVDEHPGTVMISVSDHETGGLSLARQVTSEYPEYLWYPEPLTRVKNSSYVLSQLLLNYWQEDRTEYIKGVIRSGLGIEDFEDYAISWLNKNHTQMEYEIFLANMTSFKAQIGWATHGHSAVDVNLYAHGQNTEVLRGNHENTDIGDFITEYLNLDLDFITLKLNKNNNTFHQATDSTHFHVDKFNHHHGIIEQMIILKAYFSYYRRSRGKYLMSLRPMNQVNLSFLHGKNKNSKFENLFQTSLL</sequence>
<dbReference type="InterPro" id="IPR001952">
    <property type="entry name" value="Alkaline_phosphatase"/>
</dbReference>
<feature type="binding site" evidence="9">
    <location>
        <position position="353"/>
    </location>
    <ligand>
        <name>Zn(2+)</name>
        <dbReference type="ChEBI" id="CHEBI:29105"/>
        <label>1</label>
    </ligand>
</feature>
<keyword evidence="12" id="KW-0472">Membrane</keyword>
<evidence type="ECO:0000256" key="6">
    <source>
        <dbReference type="ARBA" id="ARBA00022833"/>
    </source>
</evidence>
<dbReference type="Gene3D" id="3.40.720.10">
    <property type="entry name" value="Alkaline Phosphatase, subunit A"/>
    <property type="match status" value="1"/>
</dbReference>
<evidence type="ECO:0000313" key="14">
    <source>
        <dbReference type="Proteomes" id="UP000615446"/>
    </source>
</evidence>
<comment type="cofactor">
    <cofactor evidence="9">
        <name>Zn(2+)</name>
        <dbReference type="ChEBI" id="CHEBI:29105"/>
    </cofactor>
    <text evidence="9">Binds 2 Zn(2+) ions.</text>
</comment>
<dbReference type="EC" id="3.1.3.1" evidence="2 11"/>
<dbReference type="EMBL" id="BLAL01000016">
    <property type="protein sequence ID" value="GES75500.1"/>
    <property type="molecule type" value="Genomic_DNA"/>
</dbReference>
<evidence type="ECO:0000256" key="1">
    <source>
        <dbReference type="ARBA" id="ARBA00005984"/>
    </source>
</evidence>
<keyword evidence="6 9" id="KW-0862">Zinc</keyword>
<comment type="catalytic activity">
    <reaction evidence="11">
        <text>a phosphate monoester + H2O = an alcohol + phosphate</text>
        <dbReference type="Rhea" id="RHEA:15017"/>
        <dbReference type="ChEBI" id="CHEBI:15377"/>
        <dbReference type="ChEBI" id="CHEBI:30879"/>
        <dbReference type="ChEBI" id="CHEBI:43474"/>
        <dbReference type="ChEBI" id="CHEBI:67140"/>
        <dbReference type="EC" id="3.1.3.1"/>
    </reaction>
</comment>
<evidence type="ECO:0000256" key="3">
    <source>
        <dbReference type="ARBA" id="ARBA00022553"/>
    </source>
</evidence>
<dbReference type="InterPro" id="IPR018299">
    <property type="entry name" value="Alkaline_phosphatase_AS"/>
</dbReference>
<feature type="transmembrane region" description="Helical" evidence="12">
    <location>
        <begin position="27"/>
        <end position="51"/>
    </location>
</feature>
<feature type="binding site" evidence="9">
    <location>
        <position position="311"/>
    </location>
    <ligand>
        <name>Zn(2+)</name>
        <dbReference type="ChEBI" id="CHEBI:29105"/>
        <label>2</label>
    </ligand>
</feature>
<evidence type="ECO:0000256" key="4">
    <source>
        <dbReference type="ARBA" id="ARBA00022723"/>
    </source>
</evidence>
<feature type="binding site" evidence="9">
    <location>
        <position position="168"/>
    </location>
    <ligand>
        <name>Mg(2+)</name>
        <dbReference type="ChEBI" id="CHEBI:18420"/>
    </ligand>
</feature>
<evidence type="ECO:0000256" key="2">
    <source>
        <dbReference type="ARBA" id="ARBA00012647"/>
    </source>
</evidence>
<organism evidence="13 14">
    <name type="scientific">Rhizophagus clarus</name>
    <dbReference type="NCBI Taxonomy" id="94130"/>
    <lineage>
        <taxon>Eukaryota</taxon>
        <taxon>Fungi</taxon>
        <taxon>Fungi incertae sedis</taxon>
        <taxon>Mucoromycota</taxon>
        <taxon>Glomeromycotina</taxon>
        <taxon>Glomeromycetes</taxon>
        <taxon>Glomerales</taxon>
        <taxon>Glomeraceae</taxon>
        <taxon>Rhizophagus</taxon>
    </lineage>
</organism>
<dbReference type="Gene3D" id="1.10.60.40">
    <property type="match status" value="1"/>
</dbReference>
<comment type="cofactor">
    <cofactor evidence="9">
        <name>Mg(2+)</name>
        <dbReference type="ChEBI" id="CHEBI:18420"/>
    </cofactor>
    <text evidence="9">Binds 1 Mg(2+) ion.</text>
</comment>
<keyword evidence="12" id="KW-0812">Transmembrane</keyword>
<dbReference type="CDD" id="cd16012">
    <property type="entry name" value="ALP"/>
    <property type="match status" value="1"/>
</dbReference>
<feature type="binding site" evidence="9">
    <location>
        <position position="67"/>
    </location>
    <ligand>
        <name>Zn(2+)</name>
        <dbReference type="ChEBI" id="CHEBI:29105"/>
        <label>2</label>
    </ligand>
</feature>
<evidence type="ECO:0000313" key="13">
    <source>
        <dbReference type="EMBL" id="GES75500.1"/>
    </source>
</evidence>
<protein>
    <recommendedName>
        <fullName evidence="2 11">Alkaline phosphatase</fullName>
        <ecNumber evidence="2 11">3.1.3.1</ecNumber>
    </recommendedName>
</protein>
<dbReference type="Pfam" id="PF00245">
    <property type="entry name" value="Alk_phosphatase"/>
    <property type="match status" value="1"/>
</dbReference>
<comment type="similarity">
    <text evidence="1 10">Belongs to the alkaline phosphatase family.</text>
</comment>
<evidence type="ECO:0000256" key="7">
    <source>
        <dbReference type="ARBA" id="ARBA00022842"/>
    </source>
</evidence>
<dbReference type="AlphaFoldDB" id="A0A8H3QCF2"/>
<dbReference type="PANTHER" id="PTHR11596:SF5">
    <property type="entry name" value="ALKALINE PHOSPHATASE"/>
    <property type="match status" value="1"/>
</dbReference>
<proteinExistence type="inferred from homology"/>
<dbReference type="PANTHER" id="PTHR11596">
    <property type="entry name" value="ALKALINE PHOSPHATASE"/>
    <property type="match status" value="1"/>
</dbReference>
<feature type="binding site" evidence="9">
    <location>
        <position position="166"/>
    </location>
    <ligand>
        <name>Mg(2+)</name>
        <dbReference type="ChEBI" id="CHEBI:18420"/>
    </ligand>
</feature>
<accession>A0A8H3QCF2</accession>
<keyword evidence="5 11" id="KW-0378">Hydrolase</keyword>
<evidence type="ECO:0000256" key="9">
    <source>
        <dbReference type="PIRSR" id="PIRSR601952-2"/>
    </source>
</evidence>
<keyword evidence="12" id="KW-1133">Transmembrane helix</keyword>
<keyword evidence="3" id="KW-0597">Phosphoprotein</keyword>
<keyword evidence="7 9" id="KW-0460">Magnesium</keyword>
<gene>
    <name evidence="13" type="ORF">RCL2_000293000</name>
</gene>
<comment type="caution">
    <text evidence="13">The sequence shown here is derived from an EMBL/GenBank/DDBJ whole genome shotgun (WGS) entry which is preliminary data.</text>
</comment>
<dbReference type="InterPro" id="IPR017850">
    <property type="entry name" value="Alkaline_phosphatase_core_sf"/>
</dbReference>
<reference evidence="13" key="1">
    <citation type="submission" date="2019-10" db="EMBL/GenBank/DDBJ databases">
        <title>Conservation and host-specific expression of non-tandemly repeated heterogenous ribosome RNA gene in arbuscular mycorrhizal fungi.</title>
        <authorList>
            <person name="Maeda T."/>
            <person name="Kobayashi Y."/>
            <person name="Nakagawa T."/>
            <person name="Ezawa T."/>
            <person name="Yamaguchi K."/>
            <person name="Bino T."/>
            <person name="Nishimoto Y."/>
            <person name="Shigenobu S."/>
            <person name="Kawaguchi M."/>
        </authorList>
    </citation>
    <scope>NUCLEOTIDE SEQUENCE</scope>
    <source>
        <strain evidence="13">HR1</strain>
    </source>
</reference>
<dbReference type="GO" id="GO:0004035">
    <property type="term" value="F:alkaline phosphatase activity"/>
    <property type="evidence" value="ECO:0007669"/>
    <property type="project" value="UniProtKB-EC"/>
</dbReference>
<keyword evidence="4 9" id="KW-0479">Metal-binding</keyword>
<dbReference type="GO" id="GO:0000329">
    <property type="term" value="C:fungal-type vacuole membrane"/>
    <property type="evidence" value="ECO:0007669"/>
    <property type="project" value="TreeGrafter"/>
</dbReference>
<feature type="active site" description="Phosphoserine intermediate" evidence="8">
    <location>
        <position position="115"/>
    </location>
</feature>
<name>A0A8H3QCF2_9GLOM</name>
<feature type="binding site" evidence="9">
    <location>
        <position position="315"/>
    </location>
    <ligand>
        <name>Zn(2+)</name>
        <dbReference type="ChEBI" id="CHEBI:29105"/>
        <label>2</label>
    </ligand>
</feature>
<dbReference type="PROSITE" id="PS00123">
    <property type="entry name" value="ALKALINE_PHOSPHATASE"/>
    <property type="match status" value="1"/>
</dbReference>
<evidence type="ECO:0000256" key="5">
    <source>
        <dbReference type="ARBA" id="ARBA00022801"/>
    </source>
</evidence>
<dbReference type="PRINTS" id="PR00113">
    <property type="entry name" value="ALKPHPHTASE"/>
</dbReference>
<evidence type="ECO:0000256" key="10">
    <source>
        <dbReference type="RuleBase" id="RU003946"/>
    </source>
</evidence>
<evidence type="ECO:0000256" key="12">
    <source>
        <dbReference type="SAM" id="Phobius"/>
    </source>
</evidence>
<dbReference type="OrthoDB" id="7392499at2759"/>
<dbReference type="GO" id="GO:0046872">
    <property type="term" value="F:metal ion binding"/>
    <property type="evidence" value="ECO:0007669"/>
    <property type="project" value="UniProtKB-KW"/>
</dbReference>
<dbReference type="SMART" id="SM00098">
    <property type="entry name" value="alkPPc"/>
    <property type="match status" value="1"/>
</dbReference>
<feature type="binding site" evidence="9">
    <location>
        <position position="67"/>
    </location>
    <ligand>
        <name>Mg(2+)</name>
        <dbReference type="ChEBI" id="CHEBI:18420"/>
    </ligand>
</feature>
<dbReference type="Proteomes" id="UP000615446">
    <property type="component" value="Unassembled WGS sequence"/>
</dbReference>
<feature type="binding site" evidence="9">
    <location>
        <position position="354"/>
    </location>
    <ligand>
        <name>Zn(2+)</name>
        <dbReference type="ChEBI" id="CHEBI:29105"/>
        <label>2</label>
    </ligand>
</feature>
<evidence type="ECO:0000256" key="11">
    <source>
        <dbReference type="RuleBase" id="RU003947"/>
    </source>
</evidence>
<evidence type="ECO:0000256" key="8">
    <source>
        <dbReference type="PIRSR" id="PIRSR601952-1"/>
    </source>
</evidence>
<feature type="binding site" evidence="9">
    <location>
        <position position="306"/>
    </location>
    <ligand>
        <name>Mg(2+)</name>
        <dbReference type="ChEBI" id="CHEBI:18420"/>
    </ligand>
</feature>